<evidence type="ECO:0000313" key="4">
    <source>
        <dbReference type="Proteomes" id="UP001077662"/>
    </source>
</evidence>
<dbReference type="Proteomes" id="UP001077662">
    <property type="component" value="Unassembled WGS sequence"/>
</dbReference>
<sequence length="206" mass="22979">MDWLKKLLQELGISEEHIEKITGGVEENYKGYVPKHRFDEINDTKKELEGQIKDRDKQLTELKKNTGDNEDLKKQIETLQAENKTKGEEYETKLKDMQVSTAIKLALTGEAHDPDLIASLLDKSKIEINEDGTLKGGLDDQVKALRESKAFLFVEKQQEEHKPTFKGATPADGSGRQTDPATNSAGANFAKQANQAGKPAENNIWG</sequence>
<evidence type="ECO:0000256" key="2">
    <source>
        <dbReference type="SAM" id="MobiDB-lite"/>
    </source>
</evidence>
<accession>A0AAP3GAC3</accession>
<feature type="compositionally biased region" description="Polar residues" evidence="2">
    <location>
        <begin position="175"/>
        <end position="195"/>
    </location>
</feature>
<keyword evidence="1" id="KW-0175">Coiled coil</keyword>
<feature type="region of interest" description="Disordered" evidence="2">
    <location>
        <begin position="154"/>
        <end position="206"/>
    </location>
</feature>
<protein>
    <submittedName>
        <fullName evidence="3">Phage scaffolding protein</fullName>
    </submittedName>
</protein>
<dbReference type="EMBL" id="JAPTNE010000080">
    <property type="protein sequence ID" value="MCZ0810423.1"/>
    <property type="molecule type" value="Genomic_DNA"/>
</dbReference>
<reference evidence="3" key="1">
    <citation type="submission" date="2022-09" db="EMBL/GenBank/DDBJ databases">
        <title>Genome analysis and characterization of larvicidal activity of Brevibacillus strains.</title>
        <authorList>
            <person name="Patrusheva E.V."/>
            <person name="Izotova A.O."/>
            <person name="Toshchakov S.V."/>
            <person name="Sineoky S.P."/>
        </authorList>
    </citation>
    <scope>NUCLEOTIDE SEQUENCE</scope>
    <source>
        <strain evidence="3">VKPM_B-13247</strain>
    </source>
</reference>
<evidence type="ECO:0000256" key="1">
    <source>
        <dbReference type="SAM" id="Coils"/>
    </source>
</evidence>
<dbReference type="Pfam" id="PF06810">
    <property type="entry name" value="Phage_scaffold"/>
    <property type="match status" value="1"/>
</dbReference>
<feature type="coiled-coil region" evidence="1">
    <location>
        <begin position="45"/>
        <end position="89"/>
    </location>
</feature>
<proteinExistence type="predicted"/>
<dbReference type="RefSeq" id="WP_258435070.1">
    <property type="nucleotide sequence ID" value="NZ_JANSGW010000080.1"/>
</dbReference>
<organism evidence="3 4">
    <name type="scientific">Brevibacillus laterosporus</name>
    <name type="common">Bacillus laterosporus</name>
    <dbReference type="NCBI Taxonomy" id="1465"/>
    <lineage>
        <taxon>Bacteria</taxon>
        <taxon>Bacillati</taxon>
        <taxon>Bacillota</taxon>
        <taxon>Bacilli</taxon>
        <taxon>Bacillales</taxon>
        <taxon>Paenibacillaceae</taxon>
        <taxon>Brevibacillus</taxon>
    </lineage>
</organism>
<gene>
    <name evidence="3" type="ORF">O0554_26690</name>
</gene>
<evidence type="ECO:0000313" key="3">
    <source>
        <dbReference type="EMBL" id="MCZ0810423.1"/>
    </source>
</evidence>
<name>A0AAP3GAC3_BRELA</name>
<dbReference type="AlphaFoldDB" id="A0AAP3GAC3"/>
<comment type="caution">
    <text evidence="3">The sequence shown here is derived from an EMBL/GenBank/DDBJ whole genome shotgun (WGS) entry which is preliminary data.</text>
</comment>
<dbReference type="InterPro" id="IPR009636">
    <property type="entry name" value="SCAF"/>
</dbReference>